<evidence type="ECO:0008006" key="3">
    <source>
        <dbReference type="Google" id="ProtNLM"/>
    </source>
</evidence>
<gene>
    <name evidence="1" type="ORF">BLTE_13710</name>
</gene>
<sequence>MILNFKDKLTEAVWNGAVGKGFPADLARVAQRKLAMLNAAVTIDALRVPPANRLEALKGDRAGQYAIRVNDQFRVCFVWRDGNAADVEITDYH</sequence>
<evidence type="ECO:0000313" key="2">
    <source>
        <dbReference type="Proteomes" id="UP000266934"/>
    </source>
</evidence>
<dbReference type="Pfam" id="PF05015">
    <property type="entry name" value="HigB-like_toxin"/>
    <property type="match status" value="1"/>
</dbReference>
<dbReference type="InterPro" id="IPR035093">
    <property type="entry name" value="RelE/ParE_toxin_dom_sf"/>
</dbReference>
<dbReference type="KEGG" id="blag:BLTE_13710"/>
<dbReference type="PANTHER" id="PTHR40266:SF2">
    <property type="entry name" value="TOXIN HIGB-1"/>
    <property type="match status" value="1"/>
</dbReference>
<dbReference type="Proteomes" id="UP000266934">
    <property type="component" value="Chromosome"/>
</dbReference>
<protein>
    <recommendedName>
        <fullName evidence="3">Killer protein</fullName>
    </recommendedName>
</protein>
<dbReference type="Gene3D" id="3.30.2310.20">
    <property type="entry name" value="RelE-like"/>
    <property type="match status" value="1"/>
</dbReference>
<dbReference type="SUPFAM" id="SSF143011">
    <property type="entry name" value="RelE-like"/>
    <property type="match status" value="1"/>
</dbReference>
<proteinExistence type="predicted"/>
<organism evidence="1 2">
    <name type="scientific">Blastochloris tepida</name>
    <dbReference type="NCBI Taxonomy" id="2233851"/>
    <lineage>
        <taxon>Bacteria</taxon>
        <taxon>Pseudomonadati</taxon>
        <taxon>Pseudomonadota</taxon>
        <taxon>Alphaproteobacteria</taxon>
        <taxon>Hyphomicrobiales</taxon>
        <taxon>Blastochloridaceae</taxon>
        <taxon>Blastochloris</taxon>
    </lineage>
</organism>
<keyword evidence="2" id="KW-1185">Reference proteome</keyword>
<dbReference type="RefSeq" id="WP_126398746.1">
    <property type="nucleotide sequence ID" value="NZ_AP018907.1"/>
</dbReference>
<dbReference type="EMBL" id="AP018907">
    <property type="protein sequence ID" value="BBF92686.1"/>
    <property type="molecule type" value="Genomic_DNA"/>
</dbReference>
<dbReference type="AlphaFoldDB" id="A0A348FZF3"/>
<name>A0A348FZF3_9HYPH</name>
<accession>A0A348FZF3</accession>
<reference evidence="1 2" key="1">
    <citation type="submission" date="2018-08" db="EMBL/GenBank/DDBJ databases">
        <title>Complete genome sequencing of Blastochloris tepida GI.</title>
        <authorList>
            <person name="Tsukatani Y."/>
            <person name="Mori H."/>
        </authorList>
    </citation>
    <scope>NUCLEOTIDE SEQUENCE [LARGE SCALE GENOMIC DNA]</scope>
    <source>
        <strain evidence="1 2">GI</strain>
    </source>
</reference>
<dbReference type="InterPro" id="IPR007711">
    <property type="entry name" value="HigB-1"/>
</dbReference>
<dbReference type="OrthoDB" id="9801102at2"/>
<dbReference type="PANTHER" id="PTHR40266">
    <property type="entry name" value="TOXIN HIGB-1"/>
    <property type="match status" value="1"/>
</dbReference>
<evidence type="ECO:0000313" key="1">
    <source>
        <dbReference type="EMBL" id="BBF92686.1"/>
    </source>
</evidence>